<evidence type="ECO:0000256" key="3">
    <source>
        <dbReference type="ARBA" id="ARBA00022448"/>
    </source>
</evidence>
<dbReference type="SUPFAM" id="SSF103473">
    <property type="entry name" value="MFS general substrate transporter"/>
    <property type="match status" value="1"/>
</dbReference>
<keyword evidence="5 7" id="KW-1133">Transmembrane helix</keyword>
<dbReference type="EnsemblMetazoa" id="CapteT170750">
    <property type="protein sequence ID" value="CapteP170750"/>
    <property type="gene ID" value="CapteG170750"/>
</dbReference>
<dbReference type="InterPro" id="IPR020846">
    <property type="entry name" value="MFS_dom"/>
</dbReference>
<feature type="transmembrane region" description="Helical" evidence="7">
    <location>
        <begin position="129"/>
        <end position="151"/>
    </location>
</feature>
<reference evidence="11" key="1">
    <citation type="submission" date="2012-12" db="EMBL/GenBank/DDBJ databases">
        <authorList>
            <person name="Hellsten U."/>
            <person name="Grimwood J."/>
            <person name="Chapman J.A."/>
            <person name="Shapiro H."/>
            <person name="Aerts A."/>
            <person name="Otillar R.P."/>
            <person name="Terry A.Y."/>
            <person name="Boore J.L."/>
            <person name="Simakov O."/>
            <person name="Marletaz F."/>
            <person name="Cho S.-J."/>
            <person name="Edsinger-Gonzales E."/>
            <person name="Havlak P."/>
            <person name="Kuo D.-H."/>
            <person name="Larsson T."/>
            <person name="Lv J."/>
            <person name="Arendt D."/>
            <person name="Savage R."/>
            <person name="Osoegawa K."/>
            <person name="de Jong P."/>
            <person name="Lindberg D.R."/>
            <person name="Seaver E.C."/>
            <person name="Weisblat D.A."/>
            <person name="Putnam N.H."/>
            <person name="Grigoriev I.V."/>
            <person name="Rokhsar D.S."/>
        </authorList>
    </citation>
    <scope>NUCLEOTIDE SEQUENCE</scope>
    <source>
        <strain evidence="11">I ESC-2004</strain>
    </source>
</reference>
<dbReference type="PANTHER" id="PTHR23511:SF45">
    <property type="entry name" value="SVOP LIKE"/>
    <property type="match status" value="1"/>
</dbReference>
<dbReference type="EMBL" id="KB301608">
    <property type="protein sequence ID" value="ELU05355.1"/>
    <property type="molecule type" value="Genomic_DNA"/>
</dbReference>
<keyword evidence="3" id="KW-0813">Transport</keyword>
<evidence type="ECO:0000256" key="2">
    <source>
        <dbReference type="ARBA" id="ARBA00008335"/>
    </source>
</evidence>
<dbReference type="AlphaFoldDB" id="R7UGK5"/>
<keyword evidence="4 7" id="KW-0812">Transmembrane</keyword>
<name>R7UGK5_CAPTE</name>
<comment type="subcellular location">
    <subcellularLocation>
        <location evidence="1">Membrane</location>
        <topology evidence="1">Multi-pass membrane protein</topology>
    </subcellularLocation>
</comment>
<proteinExistence type="inferred from homology"/>
<evidence type="ECO:0000256" key="6">
    <source>
        <dbReference type="ARBA" id="ARBA00023136"/>
    </source>
</evidence>
<accession>R7UGK5</accession>
<dbReference type="Pfam" id="PF00083">
    <property type="entry name" value="Sugar_tr"/>
    <property type="match status" value="1"/>
</dbReference>
<keyword evidence="11" id="KW-1185">Reference proteome</keyword>
<evidence type="ECO:0000256" key="7">
    <source>
        <dbReference type="SAM" id="Phobius"/>
    </source>
</evidence>
<dbReference type="Gene3D" id="1.20.1250.20">
    <property type="entry name" value="MFS general substrate transporter like domains"/>
    <property type="match status" value="1"/>
</dbReference>
<evidence type="ECO:0000313" key="11">
    <source>
        <dbReference type="Proteomes" id="UP000014760"/>
    </source>
</evidence>
<feature type="transmembrane region" description="Helical" evidence="7">
    <location>
        <begin position="74"/>
        <end position="94"/>
    </location>
</feature>
<gene>
    <name evidence="9" type="ORF">CAPTEDRAFT_170750</name>
</gene>
<feature type="transmembrane region" description="Helical" evidence="7">
    <location>
        <begin position="350"/>
        <end position="368"/>
    </location>
</feature>
<evidence type="ECO:0000259" key="8">
    <source>
        <dbReference type="PROSITE" id="PS50850"/>
    </source>
</evidence>
<sequence>MLPYQSLDDDQLGSPAASRKTYTVEDAVEHMGFGRFQLKVFFICGLFSATDALEMLMLSVLSPVLRCDWLLSEWQVALITTVVFIGMFSGSNMWGSWADKYGRLTIMMIASVWICYFGIMTAFSPNYVWILILRCLVGMGFGGAIQSFTYSSEFLPTKVRAKVLIIGNFMWALGSIFEVFMADLILPTWGWRWLVAISALPTFITMFFLWTLPESARYLMAAGEREKALKVLEDACKANGKSLPEGTLVSSPPIKRGRFKDLFSSELRRTTLQTWLLWFGAASSYYGIILAQSEILERGNVCQRNSMEERTCHCNPLTASDYHSMIYATLGEFVVIPINLITIDWFGRRWTITINFLFTAFFFLLVQICTSRALLTVFIFGVRTFASGIFNTVYIYTSEVFPTVVRSLGLGSCSAMARVGAMITPFVAQVLMEWSMTTALWMYGGLCIACALTSFMLPIETKGRELAQGKNNS</sequence>
<dbReference type="InterPro" id="IPR005828">
    <property type="entry name" value="MFS_sugar_transport-like"/>
</dbReference>
<evidence type="ECO:0000313" key="9">
    <source>
        <dbReference type="EMBL" id="ELU05355.1"/>
    </source>
</evidence>
<protein>
    <recommendedName>
        <fullName evidence="8">Major facilitator superfamily (MFS) profile domain-containing protein</fullName>
    </recommendedName>
</protein>
<feature type="transmembrane region" description="Helical" evidence="7">
    <location>
        <begin position="101"/>
        <end position="123"/>
    </location>
</feature>
<dbReference type="HOGENOM" id="CLU_001265_46_0_1"/>
<feature type="transmembrane region" description="Helical" evidence="7">
    <location>
        <begin position="163"/>
        <end position="185"/>
    </location>
</feature>
<feature type="transmembrane region" description="Helical" evidence="7">
    <location>
        <begin position="374"/>
        <end position="396"/>
    </location>
</feature>
<feature type="transmembrane region" description="Helical" evidence="7">
    <location>
        <begin position="325"/>
        <end position="343"/>
    </location>
</feature>
<feature type="transmembrane region" description="Helical" evidence="7">
    <location>
        <begin position="408"/>
        <end position="428"/>
    </location>
</feature>
<dbReference type="InterPro" id="IPR036259">
    <property type="entry name" value="MFS_trans_sf"/>
</dbReference>
<evidence type="ECO:0000256" key="5">
    <source>
        <dbReference type="ARBA" id="ARBA00022989"/>
    </source>
</evidence>
<dbReference type="OMA" id="PTWIGVC"/>
<organism evidence="9">
    <name type="scientific">Capitella teleta</name>
    <name type="common">Polychaete worm</name>
    <dbReference type="NCBI Taxonomy" id="283909"/>
    <lineage>
        <taxon>Eukaryota</taxon>
        <taxon>Metazoa</taxon>
        <taxon>Spiralia</taxon>
        <taxon>Lophotrochozoa</taxon>
        <taxon>Annelida</taxon>
        <taxon>Polychaeta</taxon>
        <taxon>Sedentaria</taxon>
        <taxon>Scolecida</taxon>
        <taxon>Capitellidae</taxon>
        <taxon>Capitella</taxon>
    </lineage>
</organism>
<dbReference type="EMBL" id="AMQN01007879">
    <property type="status" value="NOT_ANNOTATED_CDS"/>
    <property type="molecule type" value="Genomic_DNA"/>
</dbReference>
<dbReference type="GO" id="GO:0016020">
    <property type="term" value="C:membrane"/>
    <property type="evidence" value="ECO:0007669"/>
    <property type="project" value="UniProtKB-SubCell"/>
</dbReference>
<feature type="transmembrane region" description="Helical" evidence="7">
    <location>
        <begin position="40"/>
        <end position="62"/>
    </location>
</feature>
<feature type="domain" description="Major facilitator superfamily (MFS) profile" evidence="8">
    <location>
        <begin position="40"/>
        <end position="462"/>
    </location>
</feature>
<evidence type="ECO:0000256" key="1">
    <source>
        <dbReference type="ARBA" id="ARBA00004141"/>
    </source>
</evidence>
<dbReference type="GO" id="GO:0022857">
    <property type="term" value="F:transmembrane transporter activity"/>
    <property type="evidence" value="ECO:0007669"/>
    <property type="project" value="InterPro"/>
</dbReference>
<feature type="transmembrane region" description="Helical" evidence="7">
    <location>
        <begin position="191"/>
        <end position="212"/>
    </location>
</feature>
<dbReference type="PANTHER" id="PTHR23511">
    <property type="entry name" value="SYNAPTIC VESICLE GLYCOPROTEIN 2"/>
    <property type="match status" value="1"/>
</dbReference>
<reference evidence="9 11" key="2">
    <citation type="journal article" date="2013" name="Nature">
        <title>Insights into bilaterian evolution from three spiralian genomes.</title>
        <authorList>
            <person name="Simakov O."/>
            <person name="Marletaz F."/>
            <person name="Cho S.J."/>
            <person name="Edsinger-Gonzales E."/>
            <person name="Havlak P."/>
            <person name="Hellsten U."/>
            <person name="Kuo D.H."/>
            <person name="Larsson T."/>
            <person name="Lv J."/>
            <person name="Arendt D."/>
            <person name="Savage R."/>
            <person name="Osoegawa K."/>
            <person name="de Jong P."/>
            <person name="Grimwood J."/>
            <person name="Chapman J.A."/>
            <person name="Shapiro H."/>
            <person name="Aerts A."/>
            <person name="Otillar R.P."/>
            <person name="Terry A.Y."/>
            <person name="Boore J.L."/>
            <person name="Grigoriev I.V."/>
            <person name="Lindberg D.R."/>
            <person name="Seaver E.C."/>
            <person name="Weisblat D.A."/>
            <person name="Putnam N.H."/>
            <person name="Rokhsar D.S."/>
        </authorList>
    </citation>
    <scope>NUCLEOTIDE SEQUENCE</scope>
    <source>
        <strain evidence="9 11">I ESC-2004</strain>
    </source>
</reference>
<feature type="transmembrane region" description="Helical" evidence="7">
    <location>
        <begin position="440"/>
        <end position="459"/>
    </location>
</feature>
<dbReference type="PROSITE" id="PS50850">
    <property type="entry name" value="MFS"/>
    <property type="match status" value="1"/>
</dbReference>
<feature type="transmembrane region" description="Helical" evidence="7">
    <location>
        <begin position="275"/>
        <end position="291"/>
    </location>
</feature>
<keyword evidence="6 7" id="KW-0472">Membrane</keyword>
<evidence type="ECO:0000313" key="10">
    <source>
        <dbReference type="EnsemblMetazoa" id="CapteP170750"/>
    </source>
</evidence>
<dbReference type="STRING" id="283909.R7UGK5"/>
<evidence type="ECO:0000256" key="4">
    <source>
        <dbReference type="ARBA" id="ARBA00022692"/>
    </source>
</evidence>
<dbReference type="Proteomes" id="UP000014760">
    <property type="component" value="Unassembled WGS sequence"/>
</dbReference>
<dbReference type="OrthoDB" id="4139357at2759"/>
<reference evidence="10" key="3">
    <citation type="submission" date="2015-06" db="UniProtKB">
        <authorList>
            <consortium name="EnsemblMetazoa"/>
        </authorList>
    </citation>
    <scope>IDENTIFICATION</scope>
</reference>
<comment type="similarity">
    <text evidence="2">Belongs to the major facilitator superfamily.</text>
</comment>